<proteinExistence type="inferred from homology"/>
<dbReference type="Pfam" id="PF04572">
    <property type="entry name" value="Gb3_synth"/>
    <property type="match status" value="1"/>
</dbReference>
<keyword evidence="5" id="KW-0333">Golgi apparatus</keyword>
<keyword evidence="4" id="KW-0808">Transferase</keyword>
<dbReference type="InterPro" id="IPR051981">
    <property type="entry name" value="Glycosyltransf_32"/>
</dbReference>
<feature type="non-terminal residue" evidence="8">
    <location>
        <position position="1"/>
    </location>
</feature>
<evidence type="ECO:0000256" key="5">
    <source>
        <dbReference type="ARBA" id="ARBA00023034"/>
    </source>
</evidence>
<dbReference type="EMBL" id="QDEB01048640">
    <property type="protein sequence ID" value="RZC37848.1"/>
    <property type="molecule type" value="Genomic_DNA"/>
</dbReference>
<dbReference type="GO" id="GO:0016758">
    <property type="term" value="F:hexosyltransferase activity"/>
    <property type="evidence" value="ECO:0007669"/>
    <property type="project" value="TreeGrafter"/>
</dbReference>
<comment type="similarity">
    <text evidence="2">Belongs to the glycosyltransferase 32 family.</text>
</comment>
<protein>
    <submittedName>
        <fullName evidence="8">Gb3 synth and/or Gly transf sug domain containing protein</fullName>
    </submittedName>
</protein>
<comment type="subcellular location">
    <subcellularLocation>
        <location evidence="1">Golgi apparatus membrane</location>
        <topology evidence="1">Single-pass type II membrane protein</topology>
    </subcellularLocation>
</comment>
<evidence type="ECO:0000256" key="6">
    <source>
        <dbReference type="ARBA" id="ARBA00023136"/>
    </source>
</evidence>
<dbReference type="Pfam" id="PF04488">
    <property type="entry name" value="Gly_transf_sug"/>
    <property type="match status" value="1"/>
</dbReference>
<keyword evidence="3" id="KW-0328">Glycosyltransferase</keyword>
<dbReference type="STRING" id="1661398.A0A482VZN3"/>
<dbReference type="PANTHER" id="PTHR12042:SF21">
    <property type="entry name" value="ALPHA1,4-GALACTOSYLTRANSFERASE 1-RELATED"/>
    <property type="match status" value="1"/>
</dbReference>
<name>A0A482VZN3_ASBVE</name>
<dbReference type="SUPFAM" id="SSF53448">
    <property type="entry name" value="Nucleotide-diphospho-sugar transferases"/>
    <property type="match status" value="1"/>
</dbReference>
<evidence type="ECO:0000256" key="2">
    <source>
        <dbReference type="ARBA" id="ARBA00009003"/>
    </source>
</evidence>
<keyword evidence="9" id="KW-1185">Reference proteome</keyword>
<evidence type="ECO:0000256" key="1">
    <source>
        <dbReference type="ARBA" id="ARBA00004323"/>
    </source>
</evidence>
<evidence type="ECO:0000313" key="9">
    <source>
        <dbReference type="Proteomes" id="UP000292052"/>
    </source>
</evidence>
<accession>A0A482VZN3</accession>
<evidence type="ECO:0000313" key="8">
    <source>
        <dbReference type="EMBL" id="RZC37848.1"/>
    </source>
</evidence>
<keyword evidence="6" id="KW-0472">Membrane</keyword>
<sequence length="180" mass="20556">YLTLWKYGGIYLDLDVVVIQSLEGLPPNYAGSESSRNVAAGVLSFSSEGTGHELAKLCLEDLRDNFRGSDWGYNGPGVITRLLRRICGVEEAKDMLTEECQGFKVYPTEAFYAIPWWNWTMYFDEGSTEDVLSRSRSSYVIHVWNKHSVHNKIPIGARAPYLLFAQKYCPKVFEECDEFF</sequence>
<dbReference type="GO" id="GO:0006688">
    <property type="term" value="P:glycosphingolipid biosynthetic process"/>
    <property type="evidence" value="ECO:0007669"/>
    <property type="project" value="TreeGrafter"/>
</dbReference>
<evidence type="ECO:0000256" key="3">
    <source>
        <dbReference type="ARBA" id="ARBA00022676"/>
    </source>
</evidence>
<dbReference type="AlphaFoldDB" id="A0A482VZN3"/>
<dbReference type="InterPro" id="IPR007577">
    <property type="entry name" value="GlycoTrfase_DXD_sugar-bd_CS"/>
</dbReference>
<comment type="caution">
    <text evidence="8">The sequence shown here is derived from an EMBL/GenBank/DDBJ whole genome shotgun (WGS) entry which is preliminary data.</text>
</comment>
<gene>
    <name evidence="8" type="ORF">BDFB_013244</name>
</gene>
<reference evidence="8 9" key="1">
    <citation type="submission" date="2017-03" db="EMBL/GenBank/DDBJ databases">
        <title>Genome of the blue death feigning beetle - Asbolus verrucosus.</title>
        <authorList>
            <person name="Rider S.D."/>
        </authorList>
    </citation>
    <scope>NUCLEOTIDE SEQUENCE [LARGE SCALE GENOMIC DNA]</scope>
    <source>
        <strain evidence="8">Butters</strain>
        <tissue evidence="8">Head and leg muscle</tissue>
    </source>
</reference>
<dbReference type="OrthoDB" id="409543at2759"/>
<dbReference type="InterPro" id="IPR029044">
    <property type="entry name" value="Nucleotide-diphossugar_trans"/>
</dbReference>
<evidence type="ECO:0000259" key="7">
    <source>
        <dbReference type="Pfam" id="PF04572"/>
    </source>
</evidence>
<dbReference type="PANTHER" id="PTHR12042">
    <property type="entry name" value="LACTOSYLCERAMIDE 4-ALPHA-GALACTOSYLTRANSFERASE ALPHA- 1,4-GALACTOSYLTRANSFERASE"/>
    <property type="match status" value="1"/>
</dbReference>
<organism evidence="8 9">
    <name type="scientific">Asbolus verrucosus</name>
    <name type="common">Desert ironclad beetle</name>
    <dbReference type="NCBI Taxonomy" id="1661398"/>
    <lineage>
        <taxon>Eukaryota</taxon>
        <taxon>Metazoa</taxon>
        <taxon>Ecdysozoa</taxon>
        <taxon>Arthropoda</taxon>
        <taxon>Hexapoda</taxon>
        <taxon>Insecta</taxon>
        <taxon>Pterygota</taxon>
        <taxon>Neoptera</taxon>
        <taxon>Endopterygota</taxon>
        <taxon>Coleoptera</taxon>
        <taxon>Polyphaga</taxon>
        <taxon>Cucujiformia</taxon>
        <taxon>Tenebrionidae</taxon>
        <taxon>Pimeliinae</taxon>
        <taxon>Asbolus</taxon>
    </lineage>
</organism>
<feature type="domain" description="Alpha 1,4-glycosyltransferase" evidence="7">
    <location>
        <begin position="49"/>
        <end position="175"/>
    </location>
</feature>
<dbReference type="Proteomes" id="UP000292052">
    <property type="component" value="Unassembled WGS sequence"/>
</dbReference>
<dbReference type="GO" id="GO:0000139">
    <property type="term" value="C:Golgi membrane"/>
    <property type="evidence" value="ECO:0007669"/>
    <property type="project" value="UniProtKB-SubCell"/>
</dbReference>
<dbReference type="Gene3D" id="3.90.550.20">
    <property type="match status" value="1"/>
</dbReference>
<evidence type="ECO:0000256" key="4">
    <source>
        <dbReference type="ARBA" id="ARBA00022679"/>
    </source>
</evidence>
<dbReference type="InterPro" id="IPR007652">
    <property type="entry name" value="A1-4-GlycosylTfrase_dom"/>
</dbReference>